<name>A0AA39Q2A8_9AGAR</name>
<keyword evidence="2" id="KW-1185">Reference proteome</keyword>
<sequence length="235" mass="26643">MPRKFLRPCGDDALVKSARSAIYNFPGKESLFASIDVYLIDITWMSKMSWENDIIAEQTYPLQYMTGLQVTKGAEVTNSVSIGAEFKDLSLSMDIEAKTFTTYETTNTQIKTISLRVPPKSTVAFYQKRYRFKIKMFFILDAWGQEWNVGSQGGSDIERKECEVEIMSEDFLTTDRVLDPATGTIEVKTVSKADTAEARRTRKHEDLTQWSKDALSKIAIRCRRASVSSETGLLL</sequence>
<comment type="caution">
    <text evidence="1">The sequence shown here is derived from an EMBL/GenBank/DDBJ whole genome shotgun (WGS) entry which is preliminary data.</text>
</comment>
<gene>
    <name evidence="1" type="ORF">EDD18DRAFT_1463867</name>
</gene>
<evidence type="ECO:0000313" key="2">
    <source>
        <dbReference type="Proteomes" id="UP001175228"/>
    </source>
</evidence>
<dbReference type="Proteomes" id="UP001175228">
    <property type="component" value="Unassembled WGS sequence"/>
</dbReference>
<proteinExistence type="predicted"/>
<organism evidence="1 2">
    <name type="scientific">Armillaria luteobubalina</name>
    <dbReference type="NCBI Taxonomy" id="153913"/>
    <lineage>
        <taxon>Eukaryota</taxon>
        <taxon>Fungi</taxon>
        <taxon>Dikarya</taxon>
        <taxon>Basidiomycota</taxon>
        <taxon>Agaricomycotina</taxon>
        <taxon>Agaricomycetes</taxon>
        <taxon>Agaricomycetidae</taxon>
        <taxon>Agaricales</taxon>
        <taxon>Marasmiineae</taxon>
        <taxon>Physalacriaceae</taxon>
        <taxon>Armillaria</taxon>
    </lineage>
</organism>
<dbReference type="SUPFAM" id="SSF56973">
    <property type="entry name" value="Aerolisin/ETX pore-forming domain"/>
    <property type="match status" value="1"/>
</dbReference>
<accession>A0AA39Q2A8</accession>
<protein>
    <submittedName>
        <fullName evidence="1">Uncharacterized protein</fullName>
    </submittedName>
</protein>
<dbReference type="EMBL" id="JAUEPU010000019">
    <property type="protein sequence ID" value="KAK0494806.1"/>
    <property type="molecule type" value="Genomic_DNA"/>
</dbReference>
<reference evidence="1" key="1">
    <citation type="submission" date="2023-06" db="EMBL/GenBank/DDBJ databases">
        <authorList>
            <consortium name="Lawrence Berkeley National Laboratory"/>
            <person name="Ahrendt S."/>
            <person name="Sahu N."/>
            <person name="Indic B."/>
            <person name="Wong-Bajracharya J."/>
            <person name="Merenyi Z."/>
            <person name="Ke H.-M."/>
            <person name="Monk M."/>
            <person name="Kocsube S."/>
            <person name="Drula E."/>
            <person name="Lipzen A."/>
            <person name="Balint B."/>
            <person name="Henrissat B."/>
            <person name="Andreopoulos B."/>
            <person name="Martin F.M."/>
            <person name="Harder C.B."/>
            <person name="Rigling D."/>
            <person name="Ford K.L."/>
            <person name="Foster G.D."/>
            <person name="Pangilinan J."/>
            <person name="Papanicolaou A."/>
            <person name="Barry K."/>
            <person name="LaButti K."/>
            <person name="Viragh M."/>
            <person name="Koriabine M."/>
            <person name="Yan M."/>
            <person name="Riley R."/>
            <person name="Champramary S."/>
            <person name="Plett K.L."/>
            <person name="Tsai I.J."/>
            <person name="Slot J."/>
            <person name="Sipos G."/>
            <person name="Plett J."/>
            <person name="Nagy L.G."/>
            <person name="Grigoriev I.V."/>
        </authorList>
    </citation>
    <scope>NUCLEOTIDE SEQUENCE</scope>
    <source>
        <strain evidence="1">HWK02</strain>
    </source>
</reference>
<evidence type="ECO:0000313" key="1">
    <source>
        <dbReference type="EMBL" id="KAK0494806.1"/>
    </source>
</evidence>
<dbReference type="AlphaFoldDB" id="A0AA39Q2A8"/>